<comment type="caution">
    <text evidence="6">The sequence shown here is derived from an EMBL/GenBank/DDBJ whole genome shotgun (WGS) entry which is preliminary data.</text>
</comment>
<dbReference type="GO" id="GO:0005576">
    <property type="term" value="C:extracellular region"/>
    <property type="evidence" value="ECO:0007669"/>
    <property type="project" value="UniProtKB-SubCell"/>
</dbReference>
<feature type="region of interest" description="Disordered" evidence="4">
    <location>
        <begin position="179"/>
        <end position="201"/>
    </location>
</feature>
<proteinExistence type="predicted"/>
<evidence type="ECO:0000256" key="4">
    <source>
        <dbReference type="SAM" id="MobiDB-lite"/>
    </source>
</evidence>
<sequence length="296" mass="33759">VNFTKVYDLKGSEISNNTWTNVVLDLQDLAIQTGLTLTDLFVVRFQQYDNYAISSDGFAFDDISVYRGISSSATKDAVLYLNENPSYLYMANSNYGSDPHFYANEWTHSSYKTTERSLIDLNLSEIPPGAIIESAKLSLYAYNDSYYNNWHMNFALMSDPYRFNASYLRRITDPWDENTVTWNNQPQTTTQSQKSLNESTSHGENYLNIDLTQLVQDMIESPENSFGLMLILQSELKYAQMAFCSSDHPDATRHPRIEIKYSIPAIQTAPIEVSKDAMVLLHTKPGYEYCATTNYG</sequence>
<gene>
    <name evidence="6" type="ORF">S03H2_07357</name>
</gene>
<evidence type="ECO:0000313" key="6">
    <source>
        <dbReference type="EMBL" id="GAH23273.1"/>
    </source>
</evidence>
<evidence type="ECO:0000256" key="3">
    <source>
        <dbReference type="ARBA" id="ARBA00022729"/>
    </source>
</evidence>
<feature type="non-terminal residue" evidence="6">
    <location>
        <position position="1"/>
    </location>
</feature>
<evidence type="ECO:0000256" key="2">
    <source>
        <dbReference type="ARBA" id="ARBA00022525"/>
    </source>
</evidence>
<feature type="non-terminal residue" evidence="6">
    <location>
        <position position="296"/>
    </location>
</feature>
<dbReference type="NCBIfam" id="NF033679">
    <property type="entry name" value="DNRLRE_dom"/>
    <property type="match status" value="1"/>
</dbReference>
<comment type="subcellular location">
    <subcellularLocation>
        <location evidence="1">Secreted</location>
    </subcellularLocation>
</comment>
<dbReference type="AlphaFoldDB" id="X1FR73"/>
<keyword evidence="3" id="KW-0732">Signal</keyword>
<dbReference type="InterPro" id="IPR055372">
    <property type="entry name" value="CBM96"/>
</dbReference>
<name>X1FR73_9ZZZZ</name>
<keyword evidence="2" id="KW-0964">Secreted</keyword>
<feature type="domain" description="Carbohydrate-binding module family 96" evidence="5">
    <location>
        <begin position="90"/>
        <end position="250"/>
    </location>
</feature>
<accession>X1FR73</accession>
<dbReference type="Pfam" id="PF24517">
    <property type="entry name" value="CBM96"/>
    <property type="match status" value="1"/>
</dbReference>
<protein>
    <recommendedName>
        <fullName evidence="5">Carbohydrate-binding module family 96 domain-containing protein</fullName>
    </recommendedName>
</protein>
<evidence type="ECO:0000259" key="5">
    <source>
        <dbReference type="Pfam" id="PF24517"/>
    </source>
</evidence>
<evidence type="ECO:0000256" key="1">
    <source>
        <dbReference type="ARBA" id="ARBA00004613"/>
    </source>
</evidence>
<reference evidence="6" key="1">
    <citation type="journal article" date="2014" name="Front. Microbiol.">
        <title>High frequency of phylogenetically diverse reductive dehalogenase-homologous genes in deep subseafloor sedimentary metagenomes.</title>
        <authorList>
            <person name="Kawai M."/>
            <person name="Futagami T."/>
            <person name="Toyoda A."/>
            <person name="Takaki Y."/>
            <person name="Nishi S."/>
            <person name="Hori S."/>
            <person name="Arai W."/>
            <person name="Tsubouchi T."/>
            <person name="Morono Y."/>
            <person name="Uchiyama I."/>
            <person name="Ito T."/>
            <person name="Fujiyama A."/>
            <person name="Inagaki F."/>
            <person name="Takami H."/>
        </authorList>
    </citation>
    <scope>NUCLEOTIDE SEQUENCE</scope>
    <source>
        <strain evidence="6">Expedition CK06-06</strain>
    </source>
</reference>
<dbReference type="EMBL" id="BARU01003383">
    <property type="protein sequence ID" value="GAH23273.1"/>
    <property type="molecule type" value="Genomic_DNA"/>
</dbReference>
<organism evidence="6">
    <name type="scientific">marine sediment metagenome</name>
    <dbReference type="NCBI Taxonomy" id="412755"/>
    <lineage>
        <taxon>unclassified sequences</taxon>
        <taxon>metagenomes</taxon>
        <taxon>ecological metagenomes</taxon>
    </lineage>
</organism>